<evidence type="ECO:0000256" key="1">
    <source>
        <dbReference type="ARBA" id="ARBA00004123"/>
    </source>
</evidence>
<evidence type="ECO:0000256" key="5">
    <source>
        <dbReference type="ARBA" id="ARBA00023163"/>
    </source>
</evidence>
<keyword evidence="5" id="KW-0804">Transcription</keyword>
<dbReference type="InterPro" id="IPR038291">
    <property type="entry name" value="SAP30_C_sf"/>
</dbReference>
<reference evidence="9 10" key="1">
    <citation type="submission" date="2013-09" db="EMBL/GenBank/DDBJ databases">
        <title>Corchorus capsularis genome sequencing.</title>
        <authorList>
            <person name="Alam M."/>
            <person name="Haque M.S."/>
            <person name="Islam M.S."/>
            <person name="Emdad E.M."/>
            <person name="Islam M.M."/>
            <person name="Ahmed B."/>
            <person name="Halim A."/>
            <person name="Hossen Q.M.M."/>
            <person name="Hossain M.Z."/>
            <person name="Ahmed R."/>
            <person name="Khan M.M."/>
            <person name="Islam R."/>
            <person name="Rashid M.M."/>
            <person name="Khan S.A."/>
            <person name="Rahman M.S."/>
            <person name="Alam M."/>
        </authorList>
    </citation>
    <scope>NUCLEOTIDE SEQUENCE [LARGE SCALE GENOMIC DNA]</scope>
    <source>
        <strain evidence="10">cv. CVL-1</strain>
        <tissue evidence="9">Whole seedling</tissue>
    </source>
</reference>
<evidence type="ECO:0000256" key="3">
    <source>
        <dbReference type="ARBA" id="ARBA00022491"/>
    </source>
</evidence>
<dbReference type="AlphaFoldDB" id="A0A1R3IR32"/>
<evidence type="ECO:0000256" key="7">
    <source>
        <dbReference type="SAM" id="MobiDB-lite"/>
    </source>
</evidence>
<dbReference type="Gramene" id="OMO85024">
    <property type="protein sequence ID" value="OMO85024"/>
    <property type="gene ID" value="CCACVL1_10460"/>
</dbReference>
<dbReference type="GO" id="GO:0006355">
    <property type="term" value="P:regulation of DNA-templated transcription"/>
    <property type="evidence" value="ECO:0007669"/>
    <property type="project" value="TreeGrafter"/>
</dbReference>
<dbReference type="Gene3D" id="6.10.160.20">
    <property type="match status" value="1"/>
</dbReference>
<dbReference type="GO" id="GO:0003712">
    <property type="term" value="F:transcription coregulator activity"/>
    <property type="evidence" value="ECO:0007669"/>
    <property type="project" value="TreeGrafter"/>
</dbReference>
<keyword evidence="10" id="KW-1185">Reference proteome</keyword>
<evidence type="ECO:0000256" key="6">
    <source>
        <dbReference type="ARBA" id="ARBA00023242"/>
    </source>
</evidence>
<dbReference type="Pfam" id="PF13867">
    <property type="entry name" value="SAP30_Sin3_bdg"/>
    <property type="match status" value="1"/>
</dbReference>
<evidence type="ECO:0000313" key="10">
    <source>
        <dbReference type="Proteomes" id="UP000188268"/>
    </source>
</evidence>
<evidence type="ECO:0000256" key="2">
    <source>
        <dbReference type="ARBA" id="ARBA00006283"/>
    </source>
</evidence>
<keyword evidence="6" id="KW-0539">Nucleus</keyword>
<proteinExistence type="inferred from homology"/>
<protein>
    <recommendedName>
        <fullName evidence="8">Histone deacetylase complex subunit SAP30 Sin3 binding domain-containing protein</fullName>
    </recommendedName>
</protein>
<keyword evidence="3" id="KW-0678">Repressor</keyword>
<feature type="compositionally biased region" description="Basic and acidic residues" evidence="7">
    <location>
        <begin position="1"/>
        <end position="15"/>
    </location>
</feature>
<accession>A0A1R3IR32</accession>
<feature type="domain" description="Histone deacetylase complex subunit SAP30 Sin3 binding" evidence="8">
    <location>
        <begin position="135"/>
        <end position="188"/>
    </location>
</feature>
<dbReference type="PANTHER" id="PTHR13286:SF8">
    <property type="entry name" value="OS04G0166600 PROTEIN"/>
    <property type="match status" value="1"/>
</dbReference>
<dbReference type="EMBL" id="AWWV01009651">
    <property type="protein sequence ID" value="OMO85024.1"/>
    <property type="molecule type" value="Genomic_DNA"/>
</dbReference>
<feature type="compositionally biased region" description="Basic and acidic residues" evidence="7">
    <location>
        <begin position="38"/>
        <end position="50"/>
    </location>
</feature>
<name>A0A1R3IR32_COCAP</name>
<organism evidence="9 10">
    <name type="scientific">Corchorus capsularis</name>
    <name type="common">Jute</name>
    <dbReference type="NCBI Taxonomy" id="210143"/>
    <lineage>
        <taxon>Eukaryota</taxon>
        <taxon>Viridiplantae</taxon>
        <taxon>Streptophyta</taxon>
        <taxon>Embryophyta</taxon>
        <taxon>Tracheophyta</taxon>
        <taxon>Spermatophyta</taxon>
        <taxon>Magnoliopsida</taxon>
        <taxon>eudicotyledons</taxon>
        <taxon>Gunneridae</taxon>
        <taxon>Pentapetalae</taxon>
        <taxon>rosids</taxon>
        <taxon>malvids</taxon>
        <taxon>Malvales</taxon>
        <taxon>Malvaceae</taxon>
        <taxon>Grewioideae</taxon>
        <taxon>Apeibeae</taxon>
        <taxon>Corchorus</taxon>
    </lineage>
</organism>
<gene>
    <name evidence="9" type="ORF">CCACVL1_10460</name>
</gene>
<comment type="subcellular location">
    <subcellularLocation>
        <location evidence="1">Nucleus</location>
    </subcellularLocation>
</comment>
<dbReference type="PANTHER" id="PTHR13286">
    <property type="entry name" value="SAP30"/>
    <property type="match status" value="1"/>
</dbReference>
<sequence length="198" mass="22546">MEKLIKREERNKNEQQRFGPAMENSDDSAIGRILSAAPKKESPEPDHDCLKEDESTLAELIRQEREAKAKAIENKDTRKLIKIKFKGQPAMESPKEEGHCSKGDDEAAAAIENPKEPMVRENPLGANTIVDFDKLSTESLRNYCKHYKIKGVNSRSKREKLLNVVEQHFASYRQLSENQVIPEFVAAASSRRQKDEKP</sequence>
<dbReference type="GO" id="GO:0000118">
    <property type="term" value="C:histone deacetylase complex"/>
    <property type="evidence" value="ECO:0007669"/>
    <property type="project" value="TreeGrafter"/>
</dbReference>
<evidence type="ECO:0000259" key="8">
    <source>
        <dbReference type="Pfam" id="PF13867"/>
    </source>
</evidence>
<comment type="similarity">
    <text evidence="2">Belongs to the SAP30 family.</text>
</comment>
<evidence type="ECO:0000256" key="4">
    <source>
        <dbReference type="ARBA" id="ARBA00023015"/>
    </source>
</evidence>
<dbReference type="InterPro" id="IPR025718">
    <property type="entry name" value="SAP30_Sin3-bd"/>
</dbReference>
<dbReference type="Proteomes" id="UP000188268">
    <property type="component" value="Unassembled WGS sequence"/>
</dbReference>
<comment type="caution">
    <text evidence="9">The sequence shown here is derived from an EMBL/GenBank/DDBJ whole genome shotgun (WGS) entry which is preliminary data.</text>
</comment>
<evidence type="ECO:0000313" key="9">
    <source>
        <dbReference type="EMBL" id="OMO85024.1"/>
    </source>
</evidence>
<dbReference type="InterPro" id="IPR024145">
    <property type="entry name" value="His_deAcase_SAP30/SAP30L"/>
</dbReference>
<keyword evidence="4" id="KW-0805">Transcription regulation</keyword>
<dbReference type="OrthoDB" id="10316191at2759"/>
<feature type="region of interest" description="Disordered" evidence="7">
    <location>
        <begin position="1"/>
        <end position="50"/>
    </location>
</feature>